<feature type="transmembrane region" description="Helical" evidence="5">
    <location>
        <begin position="16"/>
        <end position="35"/>
    </location>
</feature>
<dbReference type="PANTHER" id="PTHR35371:SF1">
    <property type="entry name" value="BLR7753 PROTEIN"/>
    <property type="match status" value="1"/>
</dbReference>
<dbReference type="InterPro" id="IPR023352">
    <property type="entry name" value="MAPEG-like_dom_sf"/>
</dbReference>
<dbReference type="EMBL" id="JAAAMJ010000015">
    <property type="protein sequence ID" value="NDV88336.1"/>
    <property type="molecule type" value="Genomic_DNA"/>
</dbReference>
<proteinExistence type="predicted"/>
<sequence>METEIAAAVTAMPTELVLLGWSVVLALVMLVIHILTTTPDLGLATAVRPRDDNPQPTGILAGRAKRAWTNFTETYALFVGLTLALVASGQTGGLGLAGAQLWLVARVIYAPLYYAGIPWLRTGVFLASIVGLVLMVVDLLT</sequence>
<keyword evidence="4 5" id="KW-0472">Membrane</keyword>
<protein>
    <recommendedName>
        <fullName evidence="8">MAPEG family protein</fullName>
    </recommendedName>
</protein>
<dbReference type="PANTHER" id="PTHR35371">
    <property type="entry name" value="INNER MEMBRANE PROTEIN"/>
    <property type="match status" value="1"/>
</dbReference>
<accession>A0A6L9ML32</accession>
<evidence type="ECO:0008006" key="8">
    <source>
        <dbReference type="Google" id="ProtNLM"/>
    </source>
</evidence>
<comment type="caution">
    <text evidence="6">The sequence shown here is derived from an EMBL/GenBank/DDBJ whole genome shotgun (WGS) entry which is preliminary data.</text>
</comment>
<dbReference type="Gene3D" id="1.20.120.550">
    <property type="entry name" value="Membrane associated eicosanoid/glutathione metabolism-like domain"/>
    <property type="match status" value="1"/>
</dbReference>
<keyword evidence="3 5" id="KW-1133">Transmembrane helix</keyword>
<dbReference type="AlphaFoldDB" id="A0A6L9ML32"/>
<evidence type="ECO:0000256" key="5">
    <source>
        <dbReference type="SAM" id="Phobius"/>
    </source>
</evidence>
<organism evidence="6 7">
    <name type="scientific">Aurantimonas aggregata</name>
    <dbReference type="NCBI Taxonomy" id="2047720"/>
    <lineage>
        <taxon>Bacteria</taxon>
        <taxon>Pseudomonadati</taxon>
        <taxon>Pseudomonadota</taxon>
        <taxon>Alphaproteobacteria</taxon>
        <taxon>Hyphomicrobiales</taxon>
        <taxon>Aurantimonadaceae</taxon>
        <taxon>Aurantimonas</taxon>
    </lineage>
</organism>
<reference evidence="6 7" key="1">
    <citation type="submission" date="2020-01" db="EMBL/GenBank/DDBJ databases">
        <title>Genomes of bacteria type strains.</title>
        <authorList>
            <person name="Chen J."/>
            <person name="Zhu S."/>
            <person name="Chen J."/>
        </authorList>
    </citation>
    <scope>NUCLEOTIDE SEQUENCE [LARGE SCALE GENOMIC DNA]</scope>
    <source>
        <strain evidence="6 7">KCTC 52919</strain>
    </source>
</reference>
<dbReference type="SUPFAM" id="SSF161084">
    <property type="entry name" value="MAPEG domain-like"/>
    <property type="match status" value="1"/>
</dbReference>
<keyword evidence="2 5" id="KW-0812">Transmembrane</keyword>
<dbReference type="GO" id="GO:0016020">
    <property type="term" value="C:membrane"/>
    <property type="evidence" value="ECO:0007669"/>
    <property type="project" value="UniProtKB-SubCell"/>
</dbReference>
<evidence type="ECO:0000256" key="1">
    <source>
        <dbReference type="ARBA" id="ARBA00004370"/>
    </source>
</evidence>
<name>A0A6L9ML32_9HYPH</name>
<evidence type="ECO:0000256" key="4">
    <source>
        <dbReference type="ARBA" id="ARBA00023136"/>
    </source>
</evidence>
<dbReference type="Proteomes" id="UP000476332">
    <property type="component" value="Unassembled WGS sequence"/>
</dbReference>
<feature type="transmembrane region" description="Helical" evidence="5">
    <location>
        <begin position="119"/>
        <end position="140"/>
    </location>
</feature>
<evidence type="ECO:0000313" key="6">
    <source>
        <dbReference type="EMBL" id="NDV88336.1"/>
    </source>
</evidence>
<gene>
    <name evidence="6" type="ORF">GTW51_16670</name>
</gene>
<evidence type="ECO:0000256" key="2">
    <source>
        <dbReference type="ARBA" id="ARBA00022692"/>
    </source>
</evidence>
<dbReference type="RefSeq" id="WP_163045174.1">
    <property type="nucleotide sequence ID" value="NZ_JAAAMJ010000015.1"/>
</dbReference>
<dbReference type="Pfam" id="PF01124">
    <property type="entry name" value="MAPEG"/>
    <property type="match status" value="1"/>
</dbReference>
<feature type="transmembrane region" description="Helical" evidence="5">
    <location>
        <begin position="75"/>
        <end position="99"/>
    </location>
</feature>
<evidence type="ECO:0000313" key="7">
    <source>
        <dbReference type="Proteomes" id="UP000476332"/>
    </source>
</evidence>
<keyword evidence="7" id="KW-1185">Reference proteome</keyword>
<evidence type="ECO:0000256" key="3">
    <source>
        <dbReference type="ARBA" id="ARBA00022989"/>
    </source>
</evidence>
<dbReference type="InterPro" id="IPR001129">
    <property type="entry name" value="Membr-assoc_MAPEG"/>
</dbReference>
<comment type="subcellular location">
    <subcellularLocation>
        <location evidence="1">Membrane</location>
    </subcellularLocation>
</comment>